<keyword evidence="1" id="KW-0472">Membrane</keyword>
<evidence type="ECO:0000256" key="1">
    <source>
        <dbReference type="SAM" id="Phobius"/>
    </source>
</evidence>
<accession>A0A8T8K425</accession>
<dbReference type="AlphaFoldDB" id="A0A8T8K425"/>
<keyword evidence="3" id="KW-1185">Reference proteome</keyword>
<dbReference type="EMBL" id="CP058560">
    <property type="protein sequence ID" value="QUH22642.1"/>
    <property type="molecule type" value="Genomic_DNA"/>
</dbReference>
<evidence type="ECO:0000313" key="3">
    <source>
        <dbReference type="Proteomes" id="UP000681041"/>
    </source>
</evidence>
<dbReference type="InterPro" id="IPR007404">
    <property type="entry name" value="YdjM-like"/>
</dbReference>
<organism evidence="2 3">
    <name type="scientific">Methanobacterium alkalithermotolerans</name>
    <dbReference type="NCBI Taxonomy" id="2731220"/>
    <lineage>
        <taxon>Archaea</taxon>
        <taxon>Methanobacteriati</taxon>
        <taxon>Methanobacteriota</taxon>
        <taxon>Methanomada group</taxon>
        <taxon>Methanobacteria</taxon>
        <taxon>Methanobacteriales</taxon>
        <taxon>Methanobacteriaceae</taxon>
        <taxon>Methanobacterium</taxon>
    </lineage>
</organism>
<dbReference type="RefSeq" id="WP_211533586.1">
    <property type="nucleotide sequence ID" value="NZ_CP058560.1"/>
</dbReference>
<proteinExistence type="predicted"/>
<feature type="transmembrane region" description="Helical" evidence="1">
    <location>
        <begin position="12"/>
        <end position="38"/>
    </location>
</feature>
<reference evidence="2" key="1">
    <citation type="submission" date="2020-07" db="EMBL/GenBank/DDBJ databases">
        <title>Methanobacterium. sp. MethCan genome.</title>
        <authorList>
            <person name="Postec A."/>
            <person name="Quemeneur M."/>
        </authorList>
    </citation>
    <scope>NUCLEOTIDE SEQUENCE</scope>
    <source>
        <strain evidence="2">MethCAN</strain>
    </source>
</reference>
<keyword evidence="2" id="KW-0378">Hydrolase</keyword>
<feature type="transmembrane region" description="Helical" evidence="1">
    <location>
        <begin position="58"/>
        <end position="88"/>
    </location>
</feature>
<dbReference type="OrthoDB" id="82350at2157"/>
<feature type="transmembrane region" description="Helical" evidence="1">
    <location>
        <begin position="125"/>
        <end position="148"/>
    </location>
</feature>
<dbReference type="Proteomes" id="UP000681041">
    <property type="component" value="Chromosome"/>
</dbReference>
<evidence type="ECO:0000313" key="2">
    <source>
        <dbReference type="EMBL" id="QUH22642.1"/>
    </source>
</evidence>
<name>A0A8T8K425_9EURY</name>
<keyword evidence="1" id="KW-0812">Transmembrane</keyword>
<dbReference type="Pfam" id="PF04307">
    <property type="entry name" value="YdjM"/>
    <property type="match status" value="1"/>
</dbReference>
<keyword evidence="1" id="KW-1133">Transmembrane helix</keyword>
<sequence length="209" mass="23651">MVRYYTHIAFALFIYIFLMFIMGMDISVMGVFLAGWISVLPDIIERFTGKHREVGHSIFWTIPLGLVSLFNLEIGIALVVGFLTHIVLDCCNTHSSPILYPLHKDGFGCFNKKRRIKTGTVAEKGVLVFIISLLVMVLIFMTPLYQIIGFEYMLLDVFAQNNTKTETGNGMNCDVNLNLRVDDVQNKNITVEVINETCYQVLITDIEVG</sequence>
<protein>
    <submittedName>
        <fullName evidence="2">Metal-dependent hydrolase</fullName>
    </submittedName>
</protein>
<gene>
    <name evidence="2" type="ORF">HYG87_02085</name>
</gene>
<dbReference type="GeneID" id="64819515"/>
<dbReference type="GO" id="GO:0016787">
    <property type="term" value="F:hydrolase activity"/>
    <property type="evidence" value="ECO:0007669"/>
    <property type="project" value="UniProtKB-KW"/>
</dbReference>
<dbReference type="KEGG" id="meme:HYG87_02085"/>